<dbReference type="InterPro" id="IPR029062">
    <property type="entry name" value="Class_I_gatase-like"/>
</dbReference>
<dbReference type="SUPFAM" id="SSF52317">
    <property type="entry name" value="Class I glutamine amidotransferase-like"/>
    <property type="match status" value="1"/>
</dbReference>
<feature type="domain" description="ThuA-like" evidence="1">
    <location>
        <begin position="4"/>
        <end position="212"/>
    </location>
</feature>
<protein>
    <recommendedName>
        <fullName evidence="1">ThuA-like domain-containing protein</fullName>
    </recommendedName>
</protein>
<dbReference type="Gene3D" id="3.40.50.880">
    <property type="match status" value="1"/>
</dbReference>
<comment type="caution">
    <text evidence="2">The sequence shown here is derived from an EMBL/GenBank/DDBJ whole genome shotgun (WGS) entry which is preliminary data.</text>
</comment>
<dbReference type="RefSeq" id="WP_123303529.1">
    <property type="nucleotide sequence ID" value="NZ_RKHK01000001.1"/>
</dbReference>
<accession>A0A3N2BCT7</accession>
<reference evidence="2 3" key="1">
    <citation type="submission" date="2018-11" db="EMBL/GenBank/DDBJ databases">
        <title>Sequencing the genomes of 1000 actinobacteria strains.</title>
        <authorList>
            <person name="Klenk H.-P."/>
        </authorList>
    </citation>
    <scope>NUCLEOTIDE SEQUENCE [LARGE SCALE GENOMIC DNA]</scope>
    <source>
        <strain evidence="2 3">DSM 11294</strain>
    </source>
</reference>
<name>A0A3N2BCT7_9MICO</name>
<dbReference type="PANTHER" id="PTHR40469:SF2">
    <property type="entry name" value="GALACTOSE-BINDING DOMAIN-LIKE SUPERFAMILY PROTEIN"/>
    <property type="match status" value="1"/>
</dbReference>
<dbReference type="Pfam" id="PF06283">
    <property type="entry name" value="ThuA"/>
    <property type="match status" value="1"/>
</dbReference>
<organism evidence="2 3">
    <name type="scientific">Bogoriella caseilytica</name>
    <dbReference type="NCBI Taxonomy" id="56055"/>
    <lineage>
        <taxon>Bacteria</taxon>
        <taxon>Bacillati</taxon>
        <taxon>Actinomycetota</taxon>
        <taxon>Actinomycetes</taxon>
        <taxon>Micrococcales</taxon>
        <taxon>Bogoriellaceae</taxon>
        <taxon>Bogoriella</taxon>
    </lineage>
</organism>
<dbReference type="EMBL" id="RKHK01000001">
    <property type="protein sequence ID" value="ROR73059.1"/>
    <property type="molecule type" value="Genomic_DNA"/>
</dbReference>
<dbReference type="PANTHER" id="PTHR40469">
    <property type="entry name" value="SECRETED GLYCOSYL HYDROLASE"/>
    <property type="match status" value="1"/>
</dbReference>
<evidence type="ECO:0000313" key="2">
    <source>
        <dbReference type="EMBL" id="ROR73059.1"/>
    </source>
</evidence>
<evidence type="ECO:0000313" key="3">
    <source>
        <dbReference type="Proteomes" id="UP000280668"/>
    </source>
</evidence>
<dbReference type="Proteomes" id="UP000280668">
    <property type="component" value="Unassembled WGS sequence"/>
</dbReference>
<dbReference type="InterPro" id="IPR029010">
    <property type="entry name" value="ThuA-like"/>
</dbReference>
<proteinExistence type="predicted"/>
<dbReference type="OrthoDB" id="2795102at2"/>
<dbReference type="AlphaFoldDB" id="A0A3N2BCT7"/>
<keyword evidence="3" id="KW-1185">Reference proteome</keyword>
<gene>
    <name evidence="2" type="ORF">EDD31_1425</name>
</gene>
<evidence type="ECO:0000259" key="1">
    <source>
        <dbReference type="Pfam" id="PF06283"/>
    </source>
</evidence>
<sequence length="216" mass="23835">MREVLVFTRTTGYRHESIEAGVAAVQILAESDGFTVTHTEDPAIFEPERLADVAVVVWLSTSGDVLEDGQREAFARWLAAGGAWAGIHAASTAEPSWPEFAKIVGARFTDHPPVQTGRVHVEDPHHWSTNLLPEVWEHTDEWYNFDRNPRGEVQVLLTADEGSYEGGGMGTDHPIAWTSRYGAGQCWYTALGHGPDLYANPRFLSHLAGGLRSLWS</sequence>